<evidence type="ECO:0000313" key="2">
    <source>
        <dbReference type="WBParaSite" id="nRc.2.0.1.t44631-RA"/>
    </source>
</evidence>
<organism evidence="1 2">
    <name type="scientific">Romanomermis culicivorax</name>
    <name type="common">Nematode worm</name>
    <dbReference type="NCBI Taxonomy" id="13658"/>
    <lineage>
        <taxon>Eukaryota</taxon>
        <taxon>Metazoa</taxon>
        <taxon>Ecdysozoa</taxon>
        <taxon>Nematoda</taxon>
        <taxon>Enoplea</taxon>
        <taxon>Dorylaimia</taxon>
        <taxon>Mermithida</taxon>
        <taxon>Mermithoidea</taxon>
        <taxon>Mermithidae</taxon>
        <taxon>Romanomermis</taxon>
    </lineage>
</organism>
<dbReference type="AlphaFoldDB" id="A0A915L1N8"/>
<accession>A0A915L1N8</accession>
<proteinExistence type="predicted"/>
<dbReference type="Proteomes" id="UP000887565">
    <property type="component" value="Unplaced"/>
</dbReference>
<reference evidence="2" key="1">
    <citation type="submission" date="2022-11" db="UniProtKB">
        <authorList>
            <consortium name="WormBaseParasite"/>
        </authorList>
    </citation>
    <scope>IDENTIFICATION</scope>
</reference>
<evidence type="ECO:0000313" key="1">
    <source>
        <dbReference type="Proteomes" id="UP000887565"/>
    </source>
</evidence>
<name>A0A915L1N8_ROMCU</name>
<keyword evidence="1" id="KW-1185">Reference proteome</keyword>
<protein>
    <submittedName>
        <fullName evidence="2">Uncharacterized protein</fullName>
    </submittedName>
</protein>
<sequence>RHVAAKGYHLNQTTPQNVPWCHLEEILEEEGVEEVAVEQWDQPFQADPHHLPTLQMEVAELTELIFLITKASIRILANCQQWVTGSFPDLPCQYHLQTGTCDTKPFNDELLETPIFDGNIAELPTGLFAHL</sequence>
<dbReference type="WBParaSite" id="nRc.2.0.1.t44631-RA">
    <property type="protein sequence ID" value="nRc.2.0.1.t44631-RA"/>
    <property type="gene ID" value="nRc.2.0.1.g44631"/>
</dbReference>